<protein>
    <submittedName>
        <fullName evidence="2">Uncharacterized protein</fullName>
    </submittedName>
</protein>
<accession>A0A9P7JSQ4</accession>
<evidence type="ECO:0000313" key="3">
    <source>
        <dbReference type="Proteomes" id="UP000823399"/>
    </source>
</evidence>
<sequence>MVEPGLNANWTSAALLTSSVVLLLLSSLLLLSLSSPGQSEWNLKHYRYPQARTSVMQFTTWTHHDITMAFQVP</sequence>
<name>A0A9P7JSQ4_9AGAM</name>
<dbReference type="AlphaFoldDB" id="A0A9P7JSQ4"/>
<dbReference type="EMBL" id="JABBWM010000037">
    <property type="protein sequence ID" value="KAG2105829.1"/>
    <property type="molecule type" value="Genomic_DNA"/>
</dbReference>
<dbReference type="RefSeq" id="XP_041291385.1">
    <property type="nucleotide sequence ID" value="XM_041437773.1"/>
</dbReference>
<keyword evidence="1" id="KW-0732">Signal</keyword>
<evidence type="ECO:0000256" key="1">
    <source>
        <dbReference type="SAM" id="SignalP"/>
    </source>
</evidence>
<organism evidence="2 3">
    <name type="scientific">Suillus discolor</name>
    <dbReference type="NCBI Taxonomy" id="1912936"/>
    <lineage>
        <taxon>Eukaryota</taxon>
        <taxon>Fungi</taxon>
        <taxon>Dikarya</taxon>
        <taxon>Basidiomycota</taxon>
        <taxon>Agaricomycotina</taxon>
        <taxon>Agaricomycetes</taxon>
        <taxon>Agaricomycetidae</taxon>
        <taxon>Boletales</taxon>
        <taxon>Suillineae</taxon>
        <taxon>Suillaceae</taxon>
        <taxon>Suillus</taxon>
    </lineage>
</organism>
<feature type="signal peptide" evidence="1">
    <location>
        <begin position="1"/>
        <end position="39"/>
    </location>
</feature>
<gene>
    <name evidence="2" type="ORF">F5147DRAFT_702132</name>
</gene>
<dbReference type="Proteomes" id="UP000823399">
    <property type="component" value="Unassembled WGS sequence"/>
</dbReference>
<feature type="chain" id="PRO_5040313184" evidence="1">
    <location>
        <begin position="40"/>
        <end position="73"/>
    </location>
</feature>
<proteinExistence type="predicted"/>
<reference evidence="2" key="1">
    <citation type="journal article" date="2020" name="New Phytol.">
        <title>Comparative genomics reveals dynamic genome evolution in host specialist ectomycorrhizal fungi.</title>
        <authorList>
            <person name="Lofgren L.A."/>
            <person name="Nguyen N.H."/>
            <person name="Vilgalys R."/>
            <person name="Ruytinx J."/>
            <person name="Liao H.L."/>
            <person name="Branco S."/>
            <person name="Kuo A."/>
            <person name="LaButti K."/>
            <person name="Lipzen A."/>
            <person name="Andreopoulos W."/>
            <person name="Pangilinan J."/>
            <person name="Riley R."/>
            <person name="Hundley H."/>
            <person name="Na H."/>
            <person name="Barry K."/>
            <person name="Grigoriev I.V."/>
            <person name="Stajich J.E."/>
            <person name="Kennedy P.G."/>
        </authorList>
    </citation>
    <scope>NUCLEOTIDE SEQUENCE</scope>
    <source>
        <strain evidence="2">FC423</strain>
    </source>
</reference>
<evidence type="ECO:0000313" key="2">
    <source>
        <dbReference type="EMBL" id="KAG2105829.1"/>
    </source>
</evidence>
<comment type="caution">
    <text evidence="2">The sequence shown here is derived from an EMBL/GenBank/DDBJ whole genome shotgun (WGS) entry which is preliminary data.</text>
</comment>
<dbReference type="GeneID" id="64700032"/>
<keyword evidence="3" id="KW-1185">Reference proteome</keyword>